<evidence type="ECO:0000313" key="2">
    <source>
        <dbReference type="Proteomes" id="UP000009168"/>
    </source>
</evidence>
<name>W7X8D5_TETTS</name>
<dbReference type="AlphaFoldDB" id="W7X8D5"/>
<keyword evidence="2" id="KW-1185">Reference proteome</keyword>
<protein>
    <submittedName>
        <fullName evidence="1">Cation channel family protein</fullName>
    </submittedName>
</protein>
<accession>W7X8D5</accession>
<organism evidence="1 2">
    <name type="scientific">Tetrahymena thermophila (strain SB210)</name>
    <dbReference type="NCBI Taxonomy" id="312017"/>
    <lineage>
        <taxon>Eukaryota</taxon>
        <taxon>Sar</taxon>
        <taxon>Alveolata</taxon>
        <taxon>Ciliophora</taxon>
        <taxon>Intramacronucleata</taxon>
        <taxon>Oligohymenophorea</taxon>
        <taxon>Hymenostomatida</taxon>
        <taxon>Tetrahymenina</taxon>
        <taxon>Tetrahymenidae</taxon>
        <taxon>Tetrahymena</taxon>
    </lineage>
</organism>
<evidence type="ECO:0000313" key="1">
    <source>
        <dbReference type="EMBL" id="EWS73607.1"/>
    </source>
</evidence>
<dbReference type="KEGG" id="tet:TTHERM_000252387"/>
<gene>
    <name evidence="1" type="ORF">TTHERM_000252387</name>
</gene>
<proteinExistence type="predicted"/>
<dbReference type="EMBL" id="GG662647">
    <property type="protein sequence ID" value="EWS73607.1"/>
    <property type="molecule type" value="Genomic_DNA"/>
</dbReference>
<dbReference type="InParanoid" id="W7X8D5"/>
<dbReference type="GeneID" id="24438035"/>
<dbReference type="RefSeq" id="XP_012653837.1">
    <property type="nucleotide sequence ID" value="XM_012798383.1"/>
</dbReference>
<dbReference type="Proteomes" id="UP000009168">
    <property type="component" value="Unassembled WGS sequence"/>
</dbReference>
<reference evidence="2" key="1">
    <citation type="journal article" date="2006" name="PLoS Biol.">
        <title>Macronuclear genome sequence of the ciliate Tetrahymena thermophila, a model eukaryote.</title>
        <authorList>
            <person name="Eisen J.A."/>
            <person name="Coyne R.S."/>
            <person name="Wu M."/>
            <person name="Wu D."/>
            <person name="Thiagarajan M."/>
            <person name="Wortman J.R."/>
            <person name="Badger J.H."/>
            <person name="Ren Q."/>
            <person name="Amedeo P."/>
            <person name="Jones K.M."/>
            <person name="Tallon L.J."/>
            <person name="Delcher A.L."/>
            <person name="Salzberg S.L."/>
            <person name="Silva J.C."/>
            <person name="Haas B.J."/>
            <person name="Majoros W.H."/>
            <person name="Farzad M."/>
            <person name="Carlton J.M."/>
            <person name="Smith R.K. Jr."/>
            <person name="Garg J."/>
            <person name="Pearlman R.E."/>
            <person name="Karrer K.M."/>
            <person name="Sun L."/>
            <person name="Manning G."/>
            <person name="Elde N.C."/>
            <person name="Turkewitz A.P."/>
            <person name="Asai D.J."/>
            <person name="Wilkes D.E."/>
            <person name="Wang Y."/>
            <person name="Cai H."/>
            <person name="Collins K."/>
            <person name="Stewart B.A."/>
            <person name="Lee S.R."/>
            <person name="Wilamowska K."/>
            <person name="Weinberg Z."/>
            <person name="Ruzzo W.L."/>
            <person name="Wloga D."/>
            <person name="Gaertig J."/>
            <person name="Frankel J."/>
            <person name="Tsao C.-C."/>
            <person name="Gorovsky M.A."/>
            <person name="Keeling P.J."/>
            <person name="Waller R.F."/>
            <person name="Patron N.J."/>
            <person name="Cherry J.M."/>
            <person name="Stover N.A."/>
            <person name="Krieger C.J."/>
            <person name="del Toro C."/>
            <person name="Ryder H.F."/>
            <person name="Williamson S.C."/>
            <person name="Barbeau R.A."/>
            <person name="Hamilton E.P."/>
            <person name="Orias E."/>
        </authorList>
    </citation>
    <scope>NUCLEOTIDE SEQUENCE [LARGE SCALE GENOMIC DNA]</scope>
    <source>
        <strain evidence="2">SB210</strain>
    </source>
</reference>
<sequence>MDNSISSFVLSNSICTQVEQPFTKIKQTSELDQLKGDNDSIIAGSFAKNSSYLHKESLNNCLVNMSTLQQQCSLTKIVQSERIIEQGIQISSLADHIIQQKEMKQFDNNILENQSAAEDDEFEIQEDKYDQTF</sequence>